<dbReference type="Proteomes" id="UP001285354">
    <property type="component" value="Unassembled WGS sequence"/>
</dbReference>
<evidence type="ECO:0000313" key="2">
    <source>
        <dbReference type="Proteomes" id="UP001285354"/>
    </source>
</evidence>
<protein>
    <submittedName>
        <fullName evidence="1">Uncharacterized protein</fullName>
    </submittedName>
</protein>
<sequence>MPYHSHHTIQLSHFIVVGRLSRTITIMSDHRLMLLLLHLIRPTTAGTLGSLAVLPISYQASDITFSEWVSVFTLCLTPLLAHIIAGTPDVVCLDVPRTNFSWLQKICHYNPTTIIWRYFAIADRRIRAKAWDANHLAASNSLFWTRRGWDGSEAMIERSRRYCIKPPGCTRSPILSKSFAKTVIVTLQGVQAAYALVGGLSGSSDLATSVSISSIFFPLAVIGLLRLFAAPWLTDDFVYAEGDGRESFSPVVADRKALVRNA</sequence>
<organism evidence="1 2">
    <name type="scientific">Diplocarpon rosae</name>
    <dbReference type="NCBI Taxonomy" id="946125"/>
    <lineage>
        <taxon>Eukaryota</taxon>
        <taxon>Fungi</taxon>
        <taxon>Dikarya</taxon>
        <taxon>Ascomycota</taxon>
        <taxon>Pezizomycotina</taxon>
        <taxon>Leotiomycetes</taxon>
        <taxon>Helotiales</taxon>
        <taxon>Drepanopezizaceae</taxon>
        <taxon>Diplocarpon</taxon>
    </lineage>
</organism>
<comment type="caution">
    <text evidence="1">The sequence shown here is derived from an EMBL/GenBank/DDBJ whole genome shotgun (WGS) entry which is preliminary data.</text>
</comment>
<evidence type="ECO:0000313" key="1">
    <source>
        <dbReference type="EMBL" id="KAK2630056.1"/>
    </source>
</evidence>
<name>A0AAD9T6H3_9HELO</name>
<proteinExistence type="predicted"/>
<reference evidence="1" key="1">
    <citation type="submission" date="2023-06" db="EMBL/GenBank/DDBJ databases">
        <title>Draft genome of Marssonina rosae.</title>
        <authorList>
            <person name="Cheng Q."/>
        </authorList>
    </citation>
    <scope>NUCLEOTIDE SEQUENCE</scope>
    <source>
        <strain evidence="1">R4</strain>
    </source>
</reference>
<dbReference type="AlphaFoldDB" id="A0AAD9T6H3"/>
<dbReference type="EMBL" id="JAUBYV010000001">
    <property type="protein sequence ID" value="KAK2630056.1"/>
    <property type="molecule type" value="Genomic_DNA"/>
</dbReference>
<gene>
    <name evidence="1" type="ORF">QTJ16_000876</name>
</gene>
<keyword evidence="2" id="KW-1185">Reference proteome</keyword>
<accession>A0AAD9T6H3</accession>